<dbReference type="EMBL" id="UINC01008653">
    <property type="protein sequence ID" value="SVA38908.1"/>
    <property type="molecule type" value="Genomic_DNA"/>
</dbReference>
<accession>A0A381VGJ3</accession>
<name>A0A381VGJ3_9ZZZZ</name>
<proteinExistence type="predicted"/>
<protein>
    <recommendedName>
        <fullName evidence="2">DUF481 domain-containing protein</fullName>
    </recommendedName>
</protein>
<sequence length="453" mass="50228">MEIRKAARVACLTLLTCLCTLPSSAQQLQDTRDVVLKLFLDCQGAGCEDLDFFRSEVPVVNWVRDREDSDLHVLVTDQPTGGGGRLFTLAFIGRGEFEGEDQELSISTVADATDDEQRTAILGRLKLGLVQYLVGTPAADQIEVVLGTQGVGAEIAEQGGRAIPGEDQVASPGDDPWNFWVFRLGGNGILNGESRIKGSNLIANLSANRTTDAWKFDISGLFRRSKSEFTVNPDLPQVVSVIEDWRLSSILVRSLTPKWSLGVRTISGRSTRLNEDFQWSISPGIEYNLVPYSESTRRLFTLQALLNVRHWDYTEETVYFETEETRLAASLTAAVNQVQPWGRMQLSLTGSQYLHDADLYRVALNGSVSFRLFRGFSVNVGGFYAWVRDQLFLPTGGASQEDVLLRQRQLQTNFNYATVVGFSYQFGSIFNNVVNPRFGGGGGDRIEINIRGD</sequence>
<reference evidence="1" key="1">
    <citation type="submission" date="2018-05" db="EMBL/GenBank/DDBJ databases">
        <authorList>
            <person name="Lanie J.A."/>
            <person name="Ng W.-L."/>
            <person name="Kazmierczak K.M."/>
            <person name="Andrzejewski T.M."/>
            <person name="Davidsen T.M."/>
            <person name="Wayne K.J."/>
            <person name="Tettelin H."/>
            <person name="Glass J.I."/>
            <person name="Rusch D."/>
            <person name="Podicherti R."/>
            <person name="Tsui H.-C.T."/>
            <person name="Winkler M.E."/>
        </authorList>
    </citation>
    <scope>NUCLEOTIDE SEQUENCE</scope>
</reference>
<organism evidence="1">
    <name type="scientific">marine metagenome</name>
    <dbReference type="NCBI Taxonomy" id="408172"/>
    <lineage>
        <taxon>unclassified sequences</taxon>
        <taxon>metagenomes</taxon>
        <taxon>ecological metagenomes</taxon>
    </lineage>
</organism>
<gene>
    <name evidence="1" type="ORF">METZ01_LOCUS91762</name>
</gene>
<evidence type="ECO:0000313" key="1">
    <source>
        <dbReference type="EMBL" id="SVA38908.1"/>
    </source>
</evidence>
<evidence type="ECO:0008006" key="2">
    <source>
        <dbReference type="Google" id="ProtNLM"/>
    </source>
</evidence>
<dbReference type="AlphaFoldDB" id="A0A381VGJ3"/>